<organism evidence="1 2">
    <name type="scientific">Amycolatopsis bullii</name>
    <dbReference type="NCBI Taxonomy" id="941987"/>
    <lineage>
        <taxon>Bacteria</taxon>
        <taxon>Bacillati</taxon>
        <taxon>Actinomycetota</taxon>
        <taxon>Actinomycetes</taxon>
        <taxon>Pseudonocardiales</taxon>
        <taxon>Pseudonocardiaceae</taxon>
        <taxon>Amycolatopsis</taxon>
    </lineage>
</organism>
<dbReference type="EMBL" id="BNAW01000002">
    <property type="protein sequence ID" value="GHF93856.1"/>
    <property type="molecule type" value="Genomic_DNA"/>
</dbReference>
<evidence type="ECO:0000313" key="2">
    <source>
        <dbReference type="Proteomes" id="UP000649955"/>
    </source>
</evidence>
<dbReference type="Proteomes" id="UP000649955">
    <property type="component" value="Unassembled WGS sequence"/>
</dbReference>
<reference evidence="2" key="1">
    <citation type="journal article" date="2019" name="Int. J. Syst. Evol. Microbiol.">
        <title>The Global Catalogue of Microorganisms (GCM) 10K type strain sequencing project: providing services to taxonomists for standard genome sequencing and annotation.</title>
        <authorList>
            <consortium name="The Broad Institute Genomics Platform"/>
            <consortium name="The Broad Institute Genome Sequencing Center for Infectious Disease"/>
            <person name="Wu L."/>
            <person name="Ma J."/>
        </authorList>
    </citation>
    <scope>NUCLEOTIDE SEQUENCE [LARGE SCALE GENOMIC DNA]</scope>
    <source>
        <strain evidence="2">CGMCC 4.7680</strain>
    </source>
</reference>
<evidence type="ECO:0008006" key="3">
    <source>
        <dbReference type="Google" id="ProtNLM"/>
    </source>
</evidence>
<proteinExistence type="predicted"/>
<sequence>MNFSVRLSGACKRVVLTDHTPLTGGYGTHNPELARVVRPGGPPDTTFDIRATVLSPGD</sequence>
<accession>A0ABQ3JYG0</accession>
<comment type="caution">
    <text evidence="1">The sequence shown here is derived from an EMBL/GenBank/DDBJ whole genome shotgun (WGS) entry which is preliminary data.</text>
</comment>
<name>A0ABQ3JYG0_9PSEU</name>
<keyword evidence="2" id="KW-1185">Reference proteome</keyword>
<gene>
    <name evidence="1" type="ORF">GCM10017567_05330</name>
</gene>
<protein>
    <recommendedName>
        <fullName evidence="3">MBL fold metallo-hydrolase</fullName>
    </recommendedName>
</protein>
<evidence type="ECO:0000313" key="1">
    <source>
        <dbReference type="EMBL" id="GHF93856.1"/>
    </source>
</evidence>